<keyword evidence="3" id="KW-1185">Reference proteome</keyword>
<comment type="caution">
    <text evidence="2">The sequence shown here is derived from an EMBL/GenBank/DDBJ whole genome shotgun (WGS) entry which is preliminary data.</text>
</comment>
<name>A0ABW5R5U4_9BACL</name>
<keyword evidence="1" id="KW-1133">Transmembrane helix</keyword>
<protein>
    <submittedName>
        <fullName evidence="2">Uncharacterized protein</fullName>
    </submittedName>
</protein>
<organism evidence="2 3">
    <name type="scientific">Marinicrinis sediminis</name>
    <dbReference type="NCBI Taxonomy" id="1652465"/>
    <lineage>
        <taxon>Bacteria</taxon>
        <taxon>Bacillati</taxon>
        <taxon>Bacillota</taxon>
        <taxon>Bacilli</taxon>
        <taxon>Bacillales</taxon>
        <taxon>Paenibacillaceae</taxon>
    </lineage>
</organism>
<proteinExistence type="predicted"/>
<keyword evidence="1" id="KW-0812">Transmembrane</keyword>
<keyword evidence="1" id="KW-0472">Membrane</keyword>
<evidence type="ECO:0000313" key="2">
    <source>
        <dbReference type="EMBL" id="MFD2670368.1"/>
    </source>
</evidence>
<sequence length="155" mass="17713">MDRRSWLVQILTVGTISGLLLGSVLYIAQRLSGDSVFTLLMNVDYIPVLRQTVGILWIEWVLHLIVSVVLTGVIWTLYPRLFRSMQVAKAWIVGTAMVIGLLLFPSTVLSDRTPAIQDASAWFWWMLAHFIYGLVLMQFYQIYQTHQQAKSKEPA</sequence>
<feature type="transmembrane region" description="Helical" evidence="1">
    <location>
        <begin position="7"/>
        <end position="28"/>
    </location>
</feature>
<accession>A0ABW5R5U4</accession>
<dbReference type="EMBL" id="JBHUMM010000002">
    <property type="protein sequence ID" value="MFD2670368.1"/>
    <property type="molecule type" value="Genomic_DNA"/>
</dbReference>
<evidence type="ECO:0000256" key="1">
    <source>
        <dbReference type="SAM" id="Phobius"/>
    </source>
</evidence>
<gene>
    <name evidence="2" type="ORF">ACFSUC_01955</name>
</gene>
<reference evidence="3" key="1">
    <citation type="journal article" date="2019" name="Int. J. Syst. Evol. Microbiol.">
        <title>The Global Catalogue of Microorganisms (GCM) 10K type strain sequencing project: providing services to taxonomists for standard genome sequencing and annotation.</title>
        <authorList>
            <consortium name="The Broad Institute Genomics Platform"/>
            <consortium name="The Broad Institute Genome Sequencing Center for Infectious Disease"/>
            <person name="Wu L."/>
            <person name="Ma J."/>
        </authorList>
    </citation>
    <scope>NUCLEOTIDE SEQUENCE [LARGE SCALE GENOMIC DNA]</scope>
    <source>
        <strain evidence="3">KCTC 33676</strain>
    </source>
</reference>
<evidence type="ECO:0000313" key="3">
    <source>
        <dbReference type="Proteomes" id="UP001597497"/>
    </source>
</evidence>
<feature type="transmembrane region" description="Helical" evidence="1">
    <location>
        <begin position="90"/>
        <end position="110"/>
    </location>
</feature>
<dbReference type="RefSeq" id="WP_379927749.1">
    <property type="nucleotide sequence ID" value="NZ_JBHUMM010000002.1"/>
</dbReference>
<feature type="transmembrane region" description="Helical" evidence="1">
    <location>
        <begin position="122"/>
        <end position="143"/>
    </location>
</feature>
<feature type="transmembrane region" description="Helical" evidence="1">
    <location>
        <begin position="48"/>
        <end position="78"/>
    </location>
</feature>
<dbReference type="Proteomes" id="UP001597497">
    <property type="component" value="Unassembled WGS sequence"/>
</dbReference>